<gene>
    <name evidence="3" type="ORF">M72_07971</name>
</gene>
<dbReference type="STRING" id="301302.ERS852420_01179"/>
<evidence type="ECO:0000313" key="3">
    <source>
        <dbReference type="EMBL" id="CRL38869.1"/>
    </source>
</evidence>
<dbReference type="OrthoDB" id="9790567at2"/>
<feature type="transmembrane region" description="Helical" evidence="1">
    <location>
        <begin position="6"/>
        <end position="35"/>
    </location>
</feature>
<evidence type="ECO:0000256" key="1">
    <source>
        <dbReference type="SAM" id="Phobius"/>
    </source>
</evidence>
<dbReference type="Proteomes" id="UP000049979">
    <property type="component" value="Unassembled WGS sequence"/>
</dbReference>
<dbReference type="RefSeq" id="WP_055067939.1">
    <property type="nucleotide sequence ID" value="NZ_CP173697.1"/>
</dbReference>
<evidence type="ECO:0000259" key="2">
    <source>
        <dbReference type="Pfam" id="PF03733"/>
    </source>
</evidence>
<accession>A0A0M6WNJ1</accession>
<dbReference type="InterPro" id="IPR031308">
    <property type="entry name" value="UCP028777"/>
</dbReference>
<keyword evidence="4" id="KW-1185">Reference proteome</keyword>
<feature type="domain" description="Inner membrane component" evidence="2">
    <location>
        <begin position="4"/>
        <end position="54"/>
    </location>
</feature>
<keyword evidence="1" id="KW-0472">Membrane</keyword>
<proteinExistence type="predicted"/>
<keyword evidence="1" id="KW-1133">Transmembrane helix</keyword>
<evidence type="ECO:0000313" key="4">
    <source>
        <dbReference type="Proteomes" id="UP000049979"/>
    </source>
</evidence>
<organism evidence="3 4">
    <name type="scientific">Roseburia faecis</name>
    <dbReference type="NCBI Taxonomy" id="301302"/>
    <lineage>
        <taxon>Bacteria</taxon>
        <taxon>Bacillati</taxon>
        <taxon>Bacillota</taxon>
        <taxon>Clostridia</taxon>
        <taxon>Lachnospirales</taxon>
        <taxon>Lachnospiraceae</taxon>
        <taxon>Roseburia</taxon>
    </lineage>
</organism>
<dbReference type="PANTHER" id="PTHR42903">
    <property type="entry name" value="INNER MEMBRANE PROTEIN YCCF"/>
    <property type="match status" value="1"/>
</dbReference>
<dbReference type="GO" id="GO:0005886">
    <property type="term" value="C:plasma membrane"/>
    <property type="evidence" value="ECO:0007669"/>
    <property type="project" value="TreeGrafter"/>
</dbReference>
<protein>
    <recommendedName>
        <fullName evidence="2">Inner membrane component domain-containing protein</fullName>
    </recommendedName>
</protein>
<dbReference type="InterPro" id="IPR005185">
    <property type="entry name" value="YccF"/>
</dbReference>
<dbReference type="EMBL" id="CVRR01000019">
    <property type="protein sequence ID" value="CRL38869.1"/>
    <property type="molecule type" value="Genomic_DNA"/>
</dbReference>
<feature type="transmembrane region" description="Helical" evidence="1">
    <location>
        <begin position="80"/>
        <end position="100"/>
    </location>
</feature>
<dbReference type="AlphaFoldDB" id="A0A0M6WNJ1"/>
<feature type="domain" description="Inner membrane component" evidence="2">
    <location>
        <begin position="66"/>
        <end position="115"/>
    </location>
</feature>
<reference evidence="4" key="1">
    <citation type="submission" date="2015-05" db="EMBL/GenBank/DDBJ databases">
        <authorList>
            <consortium name="Pathogen Informatics"/>
        </authorList>
    </citation>
    <scope>NUCLEOTIDE SEQUENCE [LARGE SCALE GENOMIC DNA]</scope>
    <source>
        <strain evidence="4">M72</strain>
    </source>
</reference>
<feature type="transmembrane region" description="Helical" evidence="1">
    <location>
        <begin position="56"/>
        <end position="74"/>
    </location>
</feature>
<dbReference type="PIRSF" id="PIRSF028777">
    <property type="entry name" value="UCP028777"/>
    <property type="match status" value="1"/>
</dbReference>
<sequence>MSILGNILWFICGGLLSGLSWIVAGCLWCISIIGIPIGLQCFKFAGLAFFPFGKEVVYGGGTISFLANIIWLIVSGIPMAVGNALVGLICCITIIGIPFGKQFFKIAKLSLMPFGAEVI</sequence>
<dbReference type="NCBIfam" id="NF008740">
    <property type="entry name" value="PRK11770.1-2"/>
    <property type="match status" value="1"/>
</dbReference>
<dbReference type="PANTHER" id="PTHR42903:SF1">
    <property type="entry name" value="INNER MEMBRANE PROTEIN YCCF"/>
    <property type="match status" value="1"/>
</dbReference>
<dbReference type="InterPro" id="IPR052937">
    <property type="entry name" value="Inner_membrane_protein"/>
</dbReference>
<dbReference type="Pfam" id="PF03733">
    <property type="entry name" value="YccF"/>
    <property type="match status" value="2"/>
</dbReference>
<name>A0A0M6WNJ1_9FIRM</name>
<keyword evidence="1" id="KW-0812">Transmembrane</keyword>